<feature type="compositionally biased region" description="Polar residues" evidence="5">
    <location>
        <begin position="369"/>
        <end position="378"/>
    </location>
</feature>
<dbReference type="Pfam" id="PF00481">
    <property type="entry name" value="PP2C"/>
    <property type="match status" value="1"/>
</dbReference>
<dbReference type="PANTHER" id="PTHR47992">
    <property type="entry name" value="PROTEIN PHOSPHATASE"/>
    <property type="match status" value="1"/>
</dbReference>
<evidence type="ECO:0000313" key="7">
    <source>
        <dbReference type="EMBL" id="CAH0384454.1"/>
    </source>
</evidence>
<feature type="region of interest" description="Disordered" evidence="5">
    <location>
        <begin position="346"/>
        <end position="382"/>
    </location>
</feature>
<feature type="region of interest" description="Disordered" evidence="5">
    <location>
        <begin position="512"/>
        <end position="619"/>
    </location>
</feature>
<evidence type="ECO:0000256" key="3">
    <source>
        <dbReference type="ARBA" id="ARBA00022912"/>
    </source>
</evidence>
<comment type="similarity">
    <text evidence="4">Belongs to the PP2C family.</text>
</comment>
<dbReference type="InterPro" id="IPR001932">
    <property type="entry name" value="PPM-type_phosphatase-like_dom"/>
</dbReference>
<dbReference type="AlphaFoldDB" id="A0A9P0A579"/>
<dbReference type="CDD" id="cd00143">
    <property type="entry name" value="PP2Cc"/>
    <property type="match status" value="1"/>
</dbReference>
<keyword evidence="2 4" id="KW-0378">Hydrolase</keyword>
<dbReference type="PROSITE" id="PS01032">
    <property type="entry name" value="PPM_1"/>
    <property type="match status" value="1"/>
</dbReference>
<feature type="domain" description="PPM-type phosphatase" evidence="6">
    <location>
        <begin position="10"/>
        <end position="327"/>
    </location>
</feature>
<keyword evidence="1" id="KW-0479">Metal-binding</keyword>
<evidence type="ECO:0000256" key="2">
    <source>
        <dbReference type="ARBA" id="ARBA00022801"/>
    </source>
</evidence>
<evidence type="ECO:0000256" key="4">
    <source>
        <dbReference type="RuleBase" id="RU003465"/>
    </source>
</evidence>
<feature type="compositionally biased region" description="Polar residues" evidence="5">
    <location>
        <begin position="575"/>
        <end position="593"/>
    </location>
</feature>
<dbReference type="GO" id="GO:0046872">
    <property type="term" value="F:metal ion binding"/>
    <property type="evidence" value="ECO:0007669"/>
    <property type="project" value="UniProtKB-KW"/>
</dbReference>
<feature type="compositionally biased region" description="Basic and acidic residues" evidence="5">
    <location>
        <begin position="530"/>
        <end position="540"/>
    </location>
</feature>
<dbReference type="Proteomes" id="UP001152759">
    <property type="component" value="Chromosome 2"/>
</dbReference>
<protein>
    <recommendedName>
        <fullName evidence="6">PPM-type phosphatase domain-containing protein</fullName>
    </recommendedName>
</protein>
<evidence type="ECO:0000313" key="8">
    <source>
        <dbReference type="Proteomes" id="UP001152759"/>
    </source>
</evidence>
<dbReference type="GO" id="GO:0004722">
    <property type="term" value="F:protein serine/threonine phosphatase activity"/>
    <property type="evidence" value="ECO:0007669"/>
    <property type="project" value="InterPro"/>
</dbReference>
<reference evidence="7" key="1">
    <citation type="submission" date="2021-12" db="EMBL/GenBank/DDBJ databases">
        <authorList>
            <person name="King R."/>
        </authorList>
    </citation>
    <scope>NUCLEOTIDE SEQUENCE</scope>
</reference>
<accession>A0A9P0A579</accession>
<dbReference type="Gene3D" id="3.60.40.10">
    <property type="entry name" value="PPM-type phosphatase domain"/>
    <property type="match status" value="1"/>
</dbReference>
<organism evidence="7 8">
    <name type="scientific">Bemisia tabaci</name>
    <name type="common">Sweetpotato whitefly</name>
    <name type="synonym">Aleurodes tabaci</name>
    <dbReference type="NCBI Taxonomy" id="7038"/>
    <lineage>
        <taxon>Eukaryota</taxon>
        <taxon>Metazoa</taxon>
        <taxon>Ecdysozoa</taxon>
        <taxon>Arthropoda</taxon>
        <taxon>Hexapoda</taxon>
        <taxon>Insecta</taxon>
        <taxon>Pterygota</taxon>
        <taxon>Neoptera</taxon>
        <taxon>Paraneoptera</taxon>
        <taxon>Hemiptera</taxon>
        <taxon>Sternorrhyncha</taxon>
        <taxon>Aleyrodoidea</taxon>
        <taxon>Aleyrodidae</taxon>
        <taxon>Aleyrodinae</taxon>
        <taxon>Bemisia</taxon>
    </lineage>
</organism>
<dbReference type="SMART" id="SM00332">
    <property type="entry name" value="PP2Cc"/>
    <property type="match status" value="1"/>
</dbReference>
<feature type="compositionally biased region" description="Polar residues" evidence="5">
    <location>
        <begin position="512"/>
        <end position="524"/>
    </location>
</feature>
<evidence type="ECO:0000259" key="6">
    <source>
        <dbReference type="PROSITE" id="PS51746"/>
    </source>
</evidence>
<keyword evidence="8" id="KW-1185">Reference proteome</keyword>
<feature type="compositionally biased region" description="Polar residues" evidence="5">
    <location>
        <begin position="346"/>
        <end position="357"/>
    </location>
</feature>
<evidence type="ECO:0000256" key="1">
    <source>
        <dbReference type="ARBA" id="ARBA00022723"/>
    </source>
</evidence>
<dbReference type="PROSITE" id="PS51746">
    <property type="entry name" value="PPM_2"/>
    <property type="match status" value="1"/>
</dbReference>
<sequence>MSGGVGVNLRVTGHCNQGGRKYMEDMFSVAYQQTADLKDLEYAFFGIFDGHGGPEAATYAKEHLLDSIVSQKAFWSDRDEDVLRAIREGYMSTHYTMWKDRDKWPTNSSGLPSTSGTTATIAFIMKSKIYIGHVGDSGIVLGFQEGTDPTWQAKLLTRDHKPESFTEKRRIHLCGGKVISKAGVPRVVWNRPKIGHRGPVRRSTPIDEIPFLAVSRSLGDFWSYNSEYDKFVVSPEPDVSVFPVDPQKHRCLIFGTDGLWNVMNPSYAVQTVQWTEIQNEKHVINQTQNQNHPEWINPSKNLVDEALFLWSVKNLRADNTSVVTLMLDPPGPPRAQVLMSQLKRNCSANEKPLSSTPLEAGSKLCGSKGSMSPQTSNDIPLEMGEENLPAVPASGSVALFTHYGSNQYSLPWSMNKSSAPMSSPKEDLDASIIDHERLLSNSPDKSSNRNSNSSQSGTCTSNIVDESHRNLVQINEISSSSTSENRNSDNDEKCVFANNIIQKFKRKPNICSETSHCMNNTSTLPKKKRSSEGVRDDEKAGSNSDVENERDNWQSTPASTSNSMKRRKSKKSSSDWNRTSHSIMSPLPNTGKMSSMKKPVRSIETTTRTLRSDTSAATPVKTLRSRNVDLSSCNKQQSDFSMPVKCSRNVDLSSSKLAVLPRTGVFSRTSENVHCLGSSPILKRSASMSPTPHILANKYGKQSNSLSPPAKRFSKDVSNSRQCMKTRSHVSRRFIK</sequence>
<evidence type="ECO:0000256" key="5">
    <source>
        <dbReference type="SAM" id="MobiDB-lite"/>
    </source>
</evidence>
<dbReference type="InterPro" id="IPR000222">
    <property type="entry name" value="PP2C_BS"/>
</dbReference>
<name>A0A9P0A579_BEMTA</name>
<dbReference type="EMBL" id="OU963863">
    <property type="protein sequence ID" value="CAH0384454.1"/>
    <property type="molecule type" value="Genomic_DNA"/>
</dbReference>
<feature type="region of interest" description="Disordered" evidence="5">
    <location>
        <begin position="439"/>
        <end position="467"/>
    </location>
</feature>
<feature type="region of interest" description="Disordered" evidence="5">
    <location>
        <begin position="698"/>
        <end position="718"/>
    </location>
</feature>
<dbReference type="KEGG" id="btab:109043657"/>
<dbReference type="InterPro" id="IPR015655">
    <property type="entry name" value="PP2C"/>
</dbReference>
<feature type="compositionally biased region" description="Polar residues" evidence="5">
    <location>
        <begin position="603"/>
        <end position="617"/>
    </location>
</feature>
<dbReference type="FunFam" id="3.60.40.10:FF:000060">
    <property type="entry name" value="Protein phosphatase 2c"/>
    <property type="match status" value="1"/>
</dbReference>
<dbReference type="SUPFAM" id="SSF81606">
    <property type="entry name" value="PP2C-like"/>
    <property type="match status" value="1"/>
</dbReference>
<keyword evidence="3 4" id="KW-0904">Protein phosphatase</keyword>
<gene>
    <name evidence="7" type="ORF">BEMITA_LOCUS3779</name>
</gene>
<proteinExistence type="inferred from homology"/>
<dbReference type="InterPro" id="IPR036457">
    <property type="entry name" value="PPM-type-like_dom_sf"/>
</dbReference>
<dbReference type="OrthoDB" id="10025511at2759"/>
<feature type="compositionally biased region" description="Low complexity" evidence="5">
    <location>
        <begin position="440"/>
        <end position="456"/>
    </location>
</feature>